<keyword evidence="3" id="KW-1185">Reference proteome</keyword>
<keyword evidence="2" id="KW-0812">Transmembrane</keyword>
<feature type="region of interest" description="Disordered" evidence="1">
    <location>
        <begin position="1"/>
        <end position="33"/>
    </location>
</feature>
<feature type="region of interest" description="Disordered" evidence="1">
    <location>
        <begin position="334"/>
        <end position="353"/>
    </location>
</feature>
<protein>
    <submittedName>
        <fullName evidence="4">Uncharacterized protein LOC108665613</fullName>
    </submittedName>
</protein>
<dbReference type="OrthoDB" id="10463721at2759"/>
<feature type="compositionally biased region" description="Basic and acidic residues" evidence="1">
    <location>
        <begin position="368"/>
        <end position="377"/>
    </location>
</feature>
<feature type="region of interest" description="Disordered" evidence="1">
    <location>
        <begin position="361"/>
        <end position="453"/>
    </location>
</feature>
<evidence type="ECO:0000256" key="1">
    <source>
        <dbReference type="SAM" id="MobiDB-lite"/>
    </source>
</evidence>
<feature type="compositionally biased region" description="Polar residues" evidence="1">
    <location>
        <begin position="17"/>
        <end position="33"/>
    </location>
</feature>
<dbReference type="AlphaFoldDB" id="A0A8B7N204"/>
<dbReference type="Proteomes" id="UP000694843">
    <property type="component" value="Unplaced"/>
</dbReference>
<evidence type="ECO:0000313" key="3">
    <source>
        <dbReference type="Proteomes" id="UP000694843"/>
    </source>
</evidence>
<reference evidence="4" key="1">
    <citation type="submission" date="2025-08" db="UniProtKB">
        <authorList>
            <consortium name="RefSeq"/>
        </authorList>
    </citation>
    <scope>IDENTIFICATION</scope>
    <source>
        <tissue evidence="4">Whole organism</tissue>
    </source>
</reference>
<dbReference type="RefSeq" id="XP_018007877.1">
    <property type="nucleotide sequence ID" value="XM_018152388.2"/>
</dbReference>
<keyword evidence="2" id="KW-0472">Membrane</keyword>
<dbReference type="KEGG" id="hazt:108665613"/>
<sequence length="453" mass="49743">MSSTLGETGLEGSTTENAPLNMSSVSSGASDIPATQNMNLTTVAPPKLSRPLVGSDPNEAVSIMSPDMLKPMATSAPDNASSLITSNSSEPLITIDVITSPPSNSSHMTDVDFFENTRTEIPFYDTDITSLDVSNDTTEAPIFDTDFGEKSNDTFNPFLADDYDYYYFNPDVEREPYDYTQVDQDKKREEVLALWKNVDIPPAINYADFTPRDLDPYFLVLPPVLCLAFLLLVFVPCFLLKLRDDIREISGKPRKWGSQRYRKQKNITHESFQIIDPEWQMVAGGKDITANPLGDVQYVMPAGASGGRKNTYDKPNATTIATGHAKENPAYVEENEVSLDQQSRPDPPVDYSEEEVTCVLDKEQEESEGGRSQKDSETGPVNSPDGAETPTEDGQRAIDGNFSTAPKATYPKFTGWNKDLYSNGAGFGPPARKSNGANGKPGDDPENPTWGMY</sequence>
<organism evidence="3 4">
    <name type="scientific">Hyalella azteca</name>
    <name type="common">Amphipod</name>
    <dbReference type="NCBI Taxonomy" id="294128"/>
    <lineage>
        <taxon>Eukaryota</taxon>
        <taxon>Metazoa</taxon>
        <taxon>Ecdysozoa</taxon>
        <taxon>Arthropoda</taxon>
        <taxon>Crustacea</taxon>
        <taxon>Multicrustacea</taxon>
        <taxon>Malacostraca</taxon>
        <taxon>Eumalacostraca</taxon>
        <taxon>Peracarida</taxon>
        <taxon>Amphipoda</taxon>
        <taxon>Senticaudata</taxon>
        <taxon>Talitrida</taxon>
        <taxon>Talitroidea</taxon>
        <taxon>Hyalellidae</taxon>
        <taxon>Hyalella</taxon>
    </lineage>
</organism>
<name>A0A8B7N204_HYAAZ</name>
<feature type="transmembrane region" description="Helical" evidence="2">
    <location>
        <begin position="217"/>
        <end position="240"/>
    </location>
</feature>
<keyword evidence="2" id="KW-1133">Transmembrane helix</keyword>
<proteinExistence type="predicted"/>
<accession>A0A8B7N204</accession>
<dbReference type="GeneID" id="108665613"/>
<gene>
    <name evidence="4" type="primary">LOC108665613</name>
</gene>
<feature type="compositionally biased region" description="Low complexity" evidence="1">
    <location>
        <begin position="1"/>
        <end position="16"/>
    </location>
</feature>
<evidence type="ECO:0000256" key="2">
    <source>
        <dbReference type="SAM" id="Phobius"/>
    </source>
</evidence>
<evidence type="ECO:0000313" key="4">
    <source>
        <dbReference type="RefSeq" id="XP_018007877.1"/>
    </source>
</evidence>